<dbReference type="STRING" id="5786.F0ZBD5"/>
<gene>
    <name evidence="7" type="ORF">DICPUDRAFT_28130</name>
</gene>
<dbReference type="eggNOG" id="ENOG502SBVQ">
    <property type="taxonomic scope" value="Eukaryota"/>
</dbReference>
<keyword evidence="4" id="KW-0788">Thiol protease</keyword>
<dbReference type="RefSeq" id="XP_003284745.1">
    <property type="nucleotide sequence ID" value="XM_003284697.1"/>
</dbReference>
<dbReference type="InParanoid" id="F0ZBD5"/>
<keyword evidence="5" id="KW-0732">Signal</keyword>
<dbReference type="EMBL" id="GL870970">
    <property type="protein sequence ID" value="EGC38754.1"/>
    <property type="molecule type" value="Genomic_DNA"/>
</dbReference>
<keyword evidence="2" id="KW-0645">Protease</keyword>
<dbReference type="GeneID" id="10506673"/>
<organism evidence="7 8">
    <name type="scientific">Dictyostelium purpureum</name>
    <name type="common">Slime mold</name>
    <dbReference type="NCBI Taxonomy" id="5786"/>
    <lineage>
        <taxon>Eukaryota</taxon>
        <taxon>Amoebozoa</taxon>
        <taxon>Evosea</taxon>
        <taxon>Eumycetozoa</taxon>
        <taxon>Dictyostelia</taxon>
        <taxon>Dictyosteliales</taxon>
        <taxon>Dictyosteliaceae</taxon>
        <taxon>Dictyostelium</taxon>
    </lineage>
</organism>
<dbReference type="Proteomes" id="UP000001064">
    <property type="component" value="Unassembled WGS sequence"/>
</dbReference>
<name>F0ZBD5_DICPU</name>
<dbReference type="Gene3D" id="3.90.1720.10">
    <property type="entry name" value="endopeptidase domain like (from Nostoc punctiforme)"/>
    <property type="match status" value="1"/>
</dbReference>
<evidence type="ECO:0000259" key="6">
    <source>
        <dbReference type="PROSITE" id="PS51935"/>
    </source>
</evidence>
<dbReference type="Pfam" id="PF00877">
    <property type="entry name" value="NLPC_P60"/>
    <property type="match status" value="1"/>
</dbReference>
<evidence type="ECO:0000256" key="2">
    <source>
        <dbReference type="ARBA" id="ARBA00022670"/>
    </source>
</evidence>
<dbReference type="OMA" id="DCHIITP"/>
<dbReference type="KEGG" id="dpp:DICPUDRAFT_28130"/>
<feature type="signal peptide" evidence="5">
    <location>
        <begin position="1"/>
        <end position="16"/>
    </location>
</feature>
<dbReference type="VEuPathDB" id="AmoebaDB:DICPUDRAFT_28130"/>
<dbReference type="PANTHER" id="PTHR47359">
    <property type="entry name" value="PEPTIDOGLYCAN DL-ENDOPEPTIDASE CWLO"/>
    <property type="match status" value="1"/>
</dbReference>
<evidence type="ECO:0000256" key="3">
    <source>
        <dbReference type="ARBA" id="ARBA00022801"/>
    </source>
</evidence>
<evidence type="ECO:0000256" key="5">
    <source>
        <dbReference type="SAM" id="SignalP"/>
    </source>
</evidence>
<feature type="domain" description="NlpC/P60" evidence="6">
    <location>
        <begin position="40"/>
        <end position="173"/>
    </location>
</feature>
<dbReference type="OrthoDB" id="20888at2759"/>
<reference evidence="8" key="1">
    <citation type="journal article" date="2011" name="Genome Biol.">
        <title>Comparative genomics of the social amoebae Dictyostelium discoideum and Dictyostelium purpureum.</title>
        <authorList>
            <consortium name="US DOE Joint Genome Institute (JGI-PGF)"/>
            <person name="Sucgang R."/>
            <person name="Kuo A."/>
            <person name="Tian X."/>
            <person name="Salerno W."/>
            <person name="Parikh A."/>
            <person name="Feasley C.L."/>
            <person name="Dalin E."/>
            <person name="Tu H."/>
            <person name="Huang E."/>
            <person name="Barry K."/>
            <person name="Lindquist E."/>
            <person name="Shapiro H."/>
            <person name="Bruce D."/>
            <person name="Schmutz J."/>
            <person name="Salamov A."/>
            <person name="Fey P."/>
            <person name="Gaudet P."/>
            <person name="Anjard C."/>
            <person name="Babu M.M."/>
            <person name="Basu S."/>
            <person name="Bushmanova Y."/>
            <person name="van der Wel H."/>
            <person name="Katoh-Kurasawa M."/>
            <person name="Dinh C."/>
            <person name="Coutinho P.M."/>
            <person name="Saito T."/>
            <person name="Elias M."/>
            <person name="Schaap P."/>
            <person name="Kay R.R."/>
            <person name="Henrissat B."/>
            <person name="Eichinger L."/>
            <person name="Rivero F."/>
            <person name="Putnam N.H."/>
            <person name="West C.M."/>
            <person name="Loomis W.F."/>
            <person name="Chisholm R.L."/>
            <person name="Shaulsky G."/>
            <person name="Strassmann J.E."/>
            <person name="Queller D.C."/>
            <person name="Kuspa A."/>
            <person name="Grigoriev I.V."/>
        </authorList>
    </citation>
    <scope>NUCLEOTIDE SEQUENCE [LARGE SCALE GENOMIC DNA]</scope>
    <source>
        <strain evidence="8">QSDP1</strain>
    </source>
</reference>
<dbReference type="AlphaFoldDB" id="F0ZBD5"/>
<evidence type="ECO:0000313" key="7">
    <source>
        <dbReference type="EMBL" id="EGC38754.1"/>
    </source>
</evidence>
<dbReference type="InterPro" id="IPR051794">
    <property type="entry name" value="PG_Endopeptidase_C40"/>
</dbReference>
<protein>
    <recommendedName>
        <fullName evidence="6">NlpC/P60 domain-containing protein</fullName>
    </recommendedName>
</protein>
<keyword evidence="3" id="KW-0378">Hydrolase</keyword>
<dbReference type="InterPro" id="IPR038765">
    <property type="entry name" value="Papain-like_cys_pep_sf"/>
</dbReference>
<evidence type="ECO:0000313" key="8">
    <source>
        <dbReference type="Proteomes" id="UP000001064"/>
    </source>
</evidence>
<dbReference type="PROSITE" id="PS51935">
    <property type="entry name" value="NLPC_P60"/>
    <property type="match status" value="1"/>
</dbReference>
<dbReference type="GO" id="GO:0006508">
    <property type="term" value="P:proteolysis"/>
    <property type="evidence" value="ECO:0007669"/>
    <property type="project" value="UniProtKB-KW"/>
</dbReference>
<dbReference type="InterPro" id="IPR000064">
    <property type="entry name" value="NLP_P60_dom"/>
</dbReference>
<comment type="similarity">
    <text evidence="1">Belongs to the peptidase C40 family.</text>
</comment>
<dbReference type="GO" id="GO:0008234">
    <property type="term" value="F:cysteine-type peptidase activity"/>
    <property type="evidence" value="ECO:0007669"/>
    <property type="project" value="UniProtKB-KW"/>
</dbReference>
<evidence type="ECO:0000256" key="4">
    <source>
        <dbReference type="ARBA" id="ARBA00022807"/>
    </source>
</evidence>
<sequence>MKFLFVLALIFAVCSANLQQDVDRLVDYSDLYLNLTLPSKSICSSAASKASHYASCGCPYVWGGTSCGCGGSGGMDCSGIVYTSFREAGWSGITRVTTTQFQQGVKCSSCSPSNPGACQPGDLIFYCFSGSNCPDHVTMAIGGSKAVECPEPGQDCHIITPYAENYYGCRSMC</sequence>
<evidence type="ECO:0000256" key="1">
    <source>
        <dbReference type="ARBA" id="ARBA00007074"/>
    </source>
</evidence>
<feature type="chain" id="PRO_5003262288" description="NlpC/P60 domain-containing protein" evidence="5">
    <location>
        <begin position="17"/>
        <end position="173"/>
    </location>
</feature>
<accession>F0ZBD5</accession>
<dbReference type="SUPFAM" id="SSF54001">
    <property type="entry name" value="Cysteine proteinases"/>
    <property type="match status" value="1"/>
</dbReference>
<dbReference type="PANTHER" id="PTHR47359:SF3">
    <property type="entry name" value="NLP_P60 DOMAIN-CONTAINING PROTEIN-RELATED"/>
    <property type="match status" value="1"/>
</dbReference>
<proteinExistence type="inferred from homology"/>
<keyword evidence="8" id="KW-1185">Reference proteome</keyword>